<keyword evidence="2" id="KW-0472">Membrane</keyword>
<dbReference type="EMBL" id="BOOR01000007">
    <property type="protein sequence ID" value="GII52960.1"/>
    <property type="molecule type" value="Genomic_DNA"/>
</dbReference>
<evidence type="ECO:0000256" key="2">
    <source>
        <dbReference type="SAM" id="Phobius"/>
    </source>
</evidence>
<dbReference type="Proteomes" id="UP000605992">
    <property type="component" value="Unassembled WGS sequence"/>
</dbReference>
<keyword evidence="2" id="KW-1133">Transmembrane helix</keyword>
<evidence type="ECO:0000313" key="4">
    <source>
        <dbReference type="Proteomes" id="UP000605992"/>
    </source>
</evidence>
<keyword evidence="4" id="KW-1185">Reference proteome</keyword>
<feature type="region of interest" description="Disordered" evidence="1">
    <location>
        <begin position="42"/>
        <end position="63"/>
    </location>
</feature>
<keyword evidence="2" id="KW-0812">Transmembrane</keyword>
<dbReference type="RefSeq" id="WP_203943228.1">
    <property type="nucleotide sequence ID" value="NZ_BOOR01000007.1"/>
</dbReference>
<name>A0A8J3UYF8_9ACTN</name>
<evidence type="ECO:0000256" key="1">
    <source>
        <dbReference type="SAM" id="MobiDB-lite"/>
    </source>
</evidence>
<protein>
    <submittedName>
        <fullName evidence="3">Uncharacterized protein</fullName>
    </submittedName>
</protein>
<organism evidence="3 4">
    <name type="scientific">Planotetraspora thailandica</name>
    <dbReference type="NCBI Taxonomy" id="487172"/>
    <lineage>
        <taxon>Bacteria</taxon>
        <taxon>Bacillati</taxon>
        <taxon>Actinomycetota</taxon>
        <taxon>Actinomycetes</taxon>
        <taxon>Streptosporangiales</taxon>
        <taxon>Streptosporangiaceae</taxon>
        <taxon>Planotetraspora</taxon>
    </lineage>
</organism>
<dbReference type="AlphaFoldDB" id="A0A8J3UYF8"/>
<gene>
    <name evidence="3" type="ORF">Pth03_13490</name>
</gene>
<proteinExistence type="predicted"/>
<accession>A0A8J3UYF8</accession>
<comment type="caution">
    <text evidence="3">The sequence shown here is derived from an EMBL/GenBank/DDBJ whole genome shotgun (WGS) entry which is preliminary data.</text>
</comment>
<feature type="transmembrane region" description="Helical" evidence="2">
    <location>
        <begin position="12"/>
        <end position="31"/>
    </location>
</feature>
<reference evidence="3" key="1">
    <citation type="submission" date="2021-01" db="EMBL/GenBank/DDBJ databases">
        <title>Whole genome shotgun sequence of Planotetraspora thailandica NBRC 104271.</title>
        <authorList>
            <person name="Komaki H."/>
            <person name="Tamura T."/>
        </authorList>
    </citation>
    <scope>NUCLEOTIDE SEQUENCE</scope>
    <source>
        <strain evidence="3">NBRC 104271</strain>
    </source>
</reference>
<sequence>MNVTPDYSNIGPGILAFAVVAAIGLALFFLIKSMNRQFAKVRAQDEHGEKQETRESAKNGAEE</sequence>
<evidence type="ECO:0000313" key="3">
    <source>
        <dbReference type="EMBL" id="GII52960.1"/>
    </source>
</evidence>